<accession>A0A1Z5J702</accession>
<feature type="signal peptide" evidence="2">
    <location>
        <begin position="1"/>
        <end position="19"/>
    </location>
</feature>
<dbReference type="EMBL" id="BDSP01000013">
    <property type="protein sequence ID" value="GAX09777.1"/>
    <property type="molecule type" value="Genomic_DNA"/>
</dbReference>
<dbReference type="Proteomes" id="UP000198406">
    <property type="component" value="Unassembled WGS sequence"/>
</dbReference>
<sequence>MRYCYSSFFFALLLGCTGAGPCSLCYDESLPPSEYLSFVPAGLGGLTCADVLTLGILAGPDESCDGYFYAGIQCGCPLPPGGCSFCADGSRPPDFELEVEGDPCGVYFSGAGSGEYACSEFTAVAELCGCPTGTATTDAPVASPVDVEPPTDPNEPAPLDVEAPIPSPVDGQPAAPPSAPSAAAACGSKYLTAIIATVVLALLCSPL</sequence>
<evidence type="ECO:0000256" key="1">
    <source>
        <dbReference type="SAM" id="MobiDB-lite"/>
    </source>
</evidence>
<keyword evidence="4" id="KW-1185">Reference proteome</keyword>
<evidence type="ECO:0000256" key="2">
    <source>
        <dbReference type="SAM" id="SignalP"/>
    </source>
</evidence>
<protein>
    <submittedName>
        <fullName evidence="3">Uncharacterized protein</fullName>
    </submittedName>
</protein>
<proteinExistence type="predicted"/>
<dbReference type="AlphaFoldDB" id="A0A1Z5J702"/>
<evidence type="ECO:0000313" key="4">
    <source>
        <dbReference type="Proteomes" id="UP000198406"/>
    </source>
</evidence>
<name>A0A1Z5J702_FISSO</name>
<feature type="chain" id="PRO_5013165201" evidence="2">
    <location>
        <begin position="20"/>
        <end position="207"/>
    </location>
</feature>
<evidence type="ECO:0000313" key="3">
    <source>
        <dbReference type="EMBL" id="GAX09777.1"/>
    </source>
</evidence>
<comment type="caution">
    <text evidence="3">The sequence shown here is derived from an EMBL/GenBank/DDBJ whole genome shotgun (WGS) entry which is preliminary data.</text>
</comment>
<keyword evidence="2" id="KW-0732">Signal</keyword>
<gene>
    <name evidence="3" type="ORF">FisN_11Lu264</name>
</gene>
<feature type="region of interest" description="Disordered" evidence="1">
    <location>
        <begin position="139"/>
        <end position="178"/>
    </location>
</feature>
<dbReference type="InParanoid" id="A0A1Z5J702"/>
<organism evidence="3 4">
    <name type="scientific">Fistulifera solaris</name>
    <name type="common">Oleaginous diatom</name>
    <dbReference type="NCBI Taxonomy" id="1519565"/>
    <lineage>
        <taxon>Eukaryota</taxon>
        <taxon>Sar</taxon>
        <taxon>Stramenopiles</taxon>
        <taxon>Ochrophyta</taxon>
        <taxon>Bacillariophyta</taxon>
        <taxon>Bacillariophyceae</taxon>
        <taxon>Bacillariophycidae</taxon>
        <taxon>Naviculales</taxon>
        <taxon>Naviculaceae</taxon>
        <taxon>Fistulifera</taxon>
    </lineage>
</organism>
<dbReference type="PROSITE" id="PS51257">
    <property type="entry name" value="PROKAR_LIPOPROTEIN"/>
    <property type="match status" value="1"/>
</dbReference>
<reference evidence="3 4" key="1">
    <citation type="journal article" date="2015" name="Plant Cell">
        <title>Oil accumulation by the oleaginous diatom Fistulifera solaris as revealed by the genome and transcriptome.</title>
        <authorList>
            <person name="Tanaka T."/>
            <person name="Maeda Y."/>
            <person name="Veluchamy A."/>
            <person name="Tanaka M."/>
            <person name="Abida H."/>
            <person name="Marechal E."/>
            <person name="Bowler C."/>
            <person name="Muto M."/>
            <person name="Sunaga Y."/>
            <person name="Tanaka M."/>
            <person name="Yoshino T."/>
            <person name="Taniguchi T."/>
            <person name="Fukuda Y."/>
            <person name="Nemoto M."/>
            <person name="Matsumoto M."/>
            <person name="Wong P.S."/>
            <person name="Aburatani S."/>
            <person name="Fujibuchi W."/>
        </authorList>
    </citation>
    <scope>NUCLEOTIDE SEQUENCE [LARGE SCALE GENOMIC DNA]</scope>
    <source>
        <strain evidence="3 4">JPCC DA0580</strain>
    </source>
</reference>